<accession>A0A017HVG7</accession>
<protein>
    <submittedName>
        <fullName evidence="2">Identified by similarity to GB.1</fullName>
    </submittedName>
</protein>
<dbReference type="EMBL" id="AOSK01000005">
    <property type="protein sequence ID" value="EYD78325.1"/>
    <property type="molecule type" value="Genomic_DNA"/>
</dbReference>
<dbReference type="OrthoDB" id="9792179at2"/>
<name>A0A017HVG7_9RHOB</name>
<proteinExistence type="predicted"/>
<comment type="caution">
    <text evidence="2">The sequence shown here is derived from an EMBL/GenBank/DDBJ whole genome shotgun (WGS) entry which is preliminary data.</text>
</comment>
<keyword evidence="1" id="KW-0732">Signal</keyword>
<dbReference type="Pfam" id="PF06707">
    <property type="entry name" value="DUF1194"/>
    <property type="match status" value="1"/>
</dbReference>
<feature type="signal peptide" evidence="1">
    <location>
        <begin position="1"/>
        <end position="22"/>
    </location>
</feature>
<reference evidence="2 3" key="1">
    <citation type="submission" date="2013-02" db="EMBL/GenBank/DDBJ databases">
        <authorList>
            <person name="Fiebig A."/>
            <person name="Goeker M."/>
            <person name="Klenk H.-P.P."/>
        </authorList>
    </citation>
    <scope>NUCLEOTIDE SEQUENCE [LARGE SCALE GENOMIC DNA]</scope>
    <source>
        <strain evidence="2 3">DSM 19309</strain>
    </source>
</reference>
<dbReference type="Gene3D" id="3.40.50.410">
    <property type="entry name" value="von Willebrand factor, type A domain"/>
    <property type="match status" value="1"/>
</dbReference>
<dbReference type="AlphaFoldDB" id="A0A017HVG7"/>
<gene>
    <name evidence="2" type="ORF">Rumeso_00154</name>
</gene>
<dbReference type="InterPro" id="IPR010607">
    <property type="entry name" value="DUF1194"/>
</dbReference>
<evidence type="ECO:0000313" key="3">
    <source>
        <dbReference type="Proteomes" id="UP000019666"/>
    </source>
</evidence>
<dbReference type="HOGENOM" id="CLU_064451_1_1_5"/>
<feature type="chain" id="PRO_5001492961" evidence="1">
    <location>
        <begin position="23"/>
        <end position="237"/>
    </location>
</feature>
<dbReference type="Proteomes" id="UP000019666">
    <property type="component" value="Unassembled WGS sequence"/>
</dbReference>
<sequence length="237" mass="24815">MRRPPALLMLAWGAALAGGAEAQDCRLALVLALDVSSSVDASEDRLQREGLARALVAPGVREAFLAGDPVALAAFEWSGEHSQVAILSGWELVTDEADLDRISRTILDSRRSRSNLPTAVGAALGHAATELRNAPACRAKTIDVAGDGVHNDGFSPRLAYENFPLADVTVNALIVGGAGGEDARLVAWFQAEVLHGPGAFSVYTRGYDDYANAMEAKLLKELELPMVGGVPLDGAAG</sequence>
<keyword evidence="3" id="KW-1185">Reference proteome</keyword>
<dbReference type="InterPro" id="IPR036465">
    <property type="entry name" value="vWFA_dom_sf"/>
</dbReference>
<dbReference type="SUPFAM" id="SSF53300">
    <property type="entry name" value="vWA-like"/>
    <property type="match status" value="1"/>
</dbReference>
<dbReference type="STRING" id="442562.Rumeso_00154"/>
<dbReference type="PATRIC" id="fig|442562.3.peg.155"/>
<evidence type="ECO:0000313" key="2">
    <source>
        <dbReference type="EMBL" id="EYD78325.1"/>
    </source>
</evidence>
<evidence type="ECO:0000256" key="1">
    <source>
        <dbReference type="SAM" id="SignalP"/>
    </source>
</evidence>
<dbReference type="RefSeq" id="WP_037283136.1">
    <property type="nucleotide sequence ID" value="NZ_KK088615.1"/>
</dbReference>
<organism evidence="2 3">
    <name type="scientific">Rubellimicrobium mesophilum DSM 19309</name>
    <dbReference type="NCBI Taxonomy" id="442562"/>
    <lineage>
        <taxon>Bacteria</taxon>
        <taxon>Pseudomonadati</taxon>
        <taxon>Pseudomonadota</taxon>
        <taxon>Alphaproteobacteria</taxon>
        <taxon>Rhodobacterales</taxon>
        <taxon>Roseobacteraceae</taxon>
        <taxon>Rubellimicrobium</taxon>
    </lineage>
</organism>